<reference evidence="2 3" key="1">
    <citation type="journal article" date="2016" name="Mol. Biol. Evol.">
        <title>Comparative Genomics of Early-Diverging Mushroom-Forming Fungi Provides Insights into the Origins of Lignocellulose Decay Capabilities.</title>
        <authorList>
            <person name="Nagy L.G."/>
            <person name="Riley R."/>
            <person name="Tritt A."/>
            <person name="Adam C."/>
            <person name="Daum C."/>
            <person name="Floudas D."/>
            <person name="Sun H."/>
            <person name="Yadav J.S."/>
            <person name="Pangilinan J."/>
            <person name="Larsson K.H."/>
            <person name="Matsuura K."/>
            <person name="Barry K."/>
            <person name="Labutti K."/>
            <person name="Kuo R."/>
            <person name="Ohm R.A."/>
            <person name="Bhattacharya S.S."/>
            <person name="Shirouzu T."/>
            <person name="Yoshinaga Y."/>
            <person name="Martin F.M."/>
            <person name="Grigoriev I.V."/>
            <person name="Hibbett D.S."/>
        </authorList>
    </citation>
    <scope>NUCLEOTIDE SEQUENCE [LARGE SCALE GENOMIC DNA]</scope>
    <source>
        <strain evidence="2 3">CBS 109695</strain>
    </source>
</reference>
<feature type="region of interest" description="Disordered" evidence="1">
    <location>
        <begin position="109"/>
        <end position="136"/>
    </location>
</feature>
<dbReference type="AlphaFoldDB" id="A0A167TH10"/>
<gene>
    <name evidence="2" type="ORF">FIBSPDRAFT_537811</name>
</gene>
<sequence length="165" mass="18201">MSGVYQRMCMYAQARRIGRIADPSLSQAASPCPFPSRPLTRSRTACSASSMLTPLQSLPRAAPHTWFSSREGFREGKRRTGGRWQRTSACLRGSPGNLIVADSYRVSTPSRPQHSYVPGPRPAPGRHPVPSRSDTAQSLCRGRARMYLLPFPCSHCATATPHLHR</sequence>
<evidence type="ECO:0000313" key="2">
    <source>
        <dbReference type="EMBL" id="KZP02931.1"/>
    </source>
</evidence>
<protein>
    <submittedName>
        <fullName evidence="2">Uncharacterized protein</fullName>
    </submittedName>
</protein>
<evidence type="ECO:0000256" key="1">
    <source>
        <dbReference type="SAM" id="MobiDB-lite"/>
    </source>
</evidence>
<dbReference type="EMBL" id="KV418233">
    <property type="protein sequence ID" value="KZP02931.1"/>
    <property type="molecule type" value="Genomic_DNA"/>
</dbReference>
<accession>A0A167TH10</accession>
<proteinExistence type="predicted"/>
<organism evidence="2 3">
    <name type="scientific">Athelia psychrophila</name>
    <dbReference type="NCBI Taxonomy" id="1759441"/>
    <lineage>
        <taxon>Eukaryota</taxon>
        <taxon>Fungi</taxon>
        <taxon>Dikarya</taxon>
        <taxon>Basidiomycota</taxon>
        <taxon>Agaricomycotina</taxon>
        <taxon>Agaricomycetes</taxon>
        <taxon>Agaricomycetidae</taxon>
        <taxon>Atheliales</taxon>
        <taxon>Atheliaceae</taxon>
        <taxon>Athelia</taxon>
    </lineage>
</organism>
<name>A0A167TH10_9AGAM</name>
<dbReference type="Proteomes" id="UP000076532">
    <property type="component" value="Unassembled WGS sequence"/>
</dbReference>
<keyword evidence="3" id="KW-1185">Reference proteome</keyword>
<evidence type="ECO:0000313" key="3">
    <source>
        <dbReference type="Proteomes" id="UP000076532"/>
    </source>
</evidence>